<sequence>MIKAAIEYVVGLGNTRIEEINGQKLSTQPMHVIKKPTAKTITVNNLSGLVAYIKSQFDGDHPLMVHIESPTSVSCFTQINNDYNRSNFIQVEALLPRFSFERYHDVENFNISLQSAFVPNSDRDLMLKLVGNVKEEAVNTIGDDGVSQSVVAKMGVATVGNVKVPNPVLLKPYRTFVEVEQPESNFIFRMRKGPECALFEADGGAWKLEAIDNIKEYLTAELAEEIESKKVFIIA</sequence>
<dbReference type="EMBL" id="KJ920400">
    <property type="protein sequence ID" value="AID50219.1"/>
    <property type="molecule type" value="Genomic_DNA"/>
</dbReference>
<dbReference type="OrthoDB" id="16299at10239"/>
<dbReference type="KEGG" id="vg:22109953"/>
<keyword evidence="2" id="KW-1185">Reference proteome</keyword>
<accession>A0A068EPX8</accession>
<dbReference type="GeneID" id="22109953"/>
<protein>
    <submittedName>
        <fullName evidence="1">Uncharacterized protein</fullName>
    </submittedName>
</protein>
<gene>
    <name evidence="1" type="ORF">Waukesha92_30</name>
</gene>
<dbReference type="Proteomes" id="UP000027384">
    <property type="component" value="Segment"/>
</dbReference>
<evidence type="ECO:0000313" key="1">
    <source>
        <dbReference type="EMBL" id="AID50219.1"/>
    </source>
</evidence>
<dbReference type="RefSeq" id="YP_009099295.1">
    <property type="nucleotide sequence ID" value="NC_025424.1"/>
</dbReference>
<reference evidence="1 2" key="1">
    <citation type="submission" date="2014-07" db="EMBL/GenBank/DDBJ databases">
        <title>Complete genome sequence of Waukesha92.</title>
        <authorList>
            <person name="Sauder A.B."/>
            <person name="Alali E."/>
            <person name="Alhouri R."/>
            <person name="Carter B."/>
            <person name="Delgado-Fabre N."/>
            <person name="Donovan M."/>
            <person name="Heindel A."/>
            <person name="Murray T."/>
            <person name="Selesky A."/>
            <person name="Langouet C."/>
            <person name="Temple L."/>
        </authorList>
    </citation>
    <scope>NUCLEOTIDE SEQUENCE [LARGE SCALE GENOMIC DNA]</scope>
</reference>
<proteinExistence type="predicted"/>
<evidence type="ECO:0000313" key="2">
    <source>
        <dbReference type="Proteomes" id="UP000027384"/>
    </source>
</evidence>
<organism evidence="1 2">
    <name type="scientific">Bacillus phage Waukesha92</name>
    <dbReference type="NCBI Taxonomy" id="1510440"/>
    <lineage>
        <taxon>Viruses</taxon>
        <taxon>Duplodnaviria</taxon>
        <taxon>Heunggongvirae</taxon>
        <taxon>Uroviricota</taxon>
        <taxon>Caudoviricetes</taxon>
        <taxon>Waukeshavirus</taxon>
        <taxon>Waukeshavirus waukesha92</taxon>
    </lineage>
</organism>
<name>A0A068EPX8_9CAUD</name>